<evidence type="ECO:0000313" key="3">
    <source>
        <dbReference type="Proteomes" id="UP000292372"/>
    </source>
</evidence>
<dbReference type="Proteomes" id="UP000292372">
    <property type="component" value="Unassembled WGS sequence"/>
</dbReference>
<dbReference type="AlphaFoldDB" id="A0A4Q9FR93"/>
<gene>
    <name evidence="2" type="ORF">EYD46_06520</name>
</gene>
<name>A0A4Q9FR93_9FLAO</name>
<dbReference type="GO" id="GO:0008757">
    <property type="term" value="F:S-adenosylmethionine-dependent methyltransferase activity"/>
    <property type="evidence" value="ECO:0007669"/>
    <property type="project" value="InterPro"/>
</dbReference>
<keyword evidence="2" id="KW-0489">Methyltransferase</keyword>
<dbReference type="Gene3D" id="3.40.50.150">
    <property type="entry name" value="Vaccinia Virus protein VP39"/>
    <property type="match status" value="1"/>
</dbReference>
<protein>
    <submittedName>
        <fullName evidence="2">Class I SAM-dependent methyltransferase</fullName>
    </submittedName>
</protein>
<dbReference type="SUPFAM" id="SSF53335">
    <property type="entry name" value="S-adenosyl-L-methionine-dependent methyltransferases"/>
    <property type="match status" value="1"/>
</dbReference>
<dbReference type="OrthoDB" id="20930at2"/>
<keyword evidence="3" id="KW-1185">Reference proteome</keyword>
<dbReference type="Pfam" id="PF08241">
    <property type="entry name" value="Methyltransf_11"/>
    <property type="match status" value="1"/>
</dbReference>
<organism evidence="2 3">
    <name type="scientific">Hyunsoonleella pacifica</name>
    <dbReference type="NCBI Taxonomy" id="1080224"/>
    <lineage>
        <taxon>Bacteria</taxon>
        <taxon>Pseudomonadati</taxon>
        <taxon>Bacteroidota</taxon>
        <taxon>Flavobacteriia</taxon>
        <taxon>Flavobacteriales</taxon>
        <taxon>Flavobacteriaceae</taxon>
    </lineage>
</organism>
<sequence>MTQIYDKHLWGDNAHDYYSGFGSHDNNIVKPYLEAVINFLKSFTEPLTICDLGCGDFNVGKQLVPFTKNYIGIDIVPLLIERNKKKFHADNLKFHCLDIAKDELPIGDCAILRQVLQHLSNLEILQILNKLINYKYVILTEHIPMGNFTPNKDIISGQGIRFKKNSGVSVLKHPFNLNIKDAKHLTTQYLETPTNSQITTTLYQLF</sequence>
<feature type="domain" description="Methyltransferase type 11" evidence="1">
    <location>
        <begin position="51"/>
        <end position="123"/>
    </location>
</feature>
<comment type="caution">
    <text evidence="2">The sequence shown here is derived from an EMBL/GenBank/DDBJ whole genome shotgun (WGS) entry which is preliminary data.</text>
</comment>
<accession>A0A4Q9FR93</accession>
<reference evidence="2 3" key="1">
    <citation type="journal article" date="2015" name="Int. J. Syst. Evol. Microbiol.">
        <title>Hyunsoonleella pacifica sp. nov., isolated from seawater of South Pacific Gyre.</title>
        <authorList>
            <person name="Gao X."/>
            <person name="Zhang Z."/>
            <person name="Dai X."/>
            <person name="Zhang X.H."/>
        </authorList>
    </citation>
    <scope>NUCLEOTIDE SEQUENCE [LARGE SCALE GENOMIC DNA]</scope>
    <source>
        <strain evidence="2 3">SW033</strain>
    </source>
</reference>
<dbReference type="InterPro" id="IPR029063">
    <property type="entry name" value="SAM-dependent_MTases_sf"/>
</dbReference>
<evidence type="ECO:0000313" key="2">
    <source>
        <dbReference type="EMBL" id="TBN16791.1"/>
    </source>
</evidence>
<proteinExistence type="predicted"/>
<dbReference type="CDD" id="cd02440">
    <property type="entry name" value="AdoMet_MTases"/>
    <property type="match status" value="1"/>
</dbReference>
<dbReference type="EMBL" id="SIRS01000003">
    <property type="protein sequence ID" value="TBN16791.1"/>
    <property type="molecule type" value="Genomic_DNA"/>
</dbReference>
<evidence type="ECO:0000259" key="1">
    <source>
        <dbReference type="Pfam" id="PF08241"/>
    </source>
</evidence>
<dbReference type="InterPro" id="IPR013216">
    <property type="entry name" value="Methyltransf_11"/>
</dbReference>
<keyword evidence="2" id="KW-0808">Transferase</keyword>
<dbReference type="GO" id="GO:0032259">
    <property type="term" value="P:methylation"/>
    <property type="evidence" value="ECO:0007669"/>
    <property type="project" value="UniProtKB-KW"/>
</dbReference>